<protein>
    <submittedName>
        <fullName evidence="2">Uncharacterized protein</fullName>
    </submittedName>
</protein>
<name>A0A1I7WFK0_HETBA</name>
<dbReference type="WBParaSite" id="Hba_03761">
    <property type="protein sequence ID" value="Hba_03761"/>
    <property type="gene ID" value="Hba_03761"/>
</dbReference>
<evidence type="ECO:0000313" key="2">
    <source>
        <dbReference type="WBParaSite" id="Hba_03761"/>
    </source>
</evidence>
<dbReference type="AlphaFoldDB" id="A0A1I7WFK0"/>
<sequence>MDSYVLLTIPMHPLDNRIKEIIKKIIQNSQIYENSWTLCKLTHLILNIENGMIFLMF</sequence>
<organism evidence="1 2">
    <name type="scientific">Heterorhabditis bacteriophora</name>
    <name type="common">Entomopathogenic nematode worm</name>
    <dbReference type="NCBI Taxonomy" id="37862"/>
    <lineage>
        <taxon>Eukaryota</taxon>
        <taxon>Metazoa</taxon>
        <taxon>Ecdysozoa</taxon>
        <taxon>Nematoda</taxon>
        <taxon>Chromadorea</taxon>
        <taxon>Rhabditida</taxon>
        <taxon>Rhabditina</taxon>
        <taxon>Rhabditomorpha</taxon>
        <taxon>Strongyloidea</taxon>
        <taxon>Heterorhabditidae</taxon>
        <taxon>Heterorhabditis</taxon>
    </lineage>
</organism>
<keyword evidence="1" id="KW-1185">Reference proteome</keyword>
<dbReference type="Proteomes" id="UP000095283">
    <property type="component" value="Unplaced"/>
</dbReference>
<proteinExistence type="predicted"/>
<reference evidence="2" key="1">
    <citation type="submission" date="2016-11" db="UniProtKB">
        <authorList>
            <consortium name="WormBaseParasite"/>
        </authorList>
    </citation>
    <scope>IDENTIFICATION</scope>
</reference>
<evidence type="ECO:0000313" key="1">
    <source>
        <dbReference type="Proteomes" id="UP000095283"/>
    </source>
</evidence>
<accession>A0A1I7WFK0</accession>